<protein>
    <recommendedName>
        <fullName evidence="3">CarD-like/TRCF RNAP-interacting domain-containing protein</fullName>
    </recommendedName>
</protein>
<sequence>MEYKDCTRLKTGDIVFVRGKTFLSRIIRFFDRGEFSHVAIALSPTHILESQYLVNVRIAPFQYKDFEVVRLNLAEKQRNLIISNGIQMVGRKYDYMRILGHILKRPFNSISKLICSEVIEELLVSVKWMSKDDTGRTPNELYIKLNQIDKSGRSK</sequence>
<organism evidence="1 2">
    <name type="scientific">Marinicrinis sediminis</name>
    <dbReference type="NCBI Taxonomy" id="1652465"/>
    <lineage>
        <taxon>Bacteria</taxon>
        <taxon>Bacillati</taxon>
        <taxon>Bacillota</taxon>
        <taxon>Bacilli</taxon>
        <taxon>Bacillales</taxon>
        <taxon>Paenibacillaceae</taxon>
    </lineage>
</organism>
<dbReference type="RefSeq" id="WP_379929273.1">
    <property type="nucleotide sequence ID" value="NZ_JBHUMM010000015.1"/>
</dbReference>
<proteinExistence type="predicted"/>
<reference evidence="2" key="1">
    <citation type="journal article" date="2019" name="Int. J. Syst. Evol. Microbiol.">
        <title>The Global Catalogue of Microorganisms (GCM) 10K type strain sequencing project: providing services to taxonomists for standard genome sequencing and annotation.</title>
        <authorList>
            <consortium name="The Broad Institute Genomics Platform"/>
            <consortium name="The Broad Institute Genome Sequencing Center for Infectious Disease"/>
            <person name="Wu L."/>
            <person name="Ma J."/>
        </authorList>
    </citation>
    <scope>NUCLEOTIDE SEQUENCE [LARGE SCALE GENOMIC DNA]</scope>
    <source>
        <strain evidence="2">KCTC 33676</strain>
    </source>
</reference>
<name>A0ABW5RB35_9BACL</name>
<comment type="caution">
    <text evidence="1">The sequence shown here is derived from an EMBL/GenBank/DDBJ whole genome shotgun (WGS) entry which is preliminary data.</text>
</comment>
<dbReference type="InterPro" id="IPR038765">
    <property type="entry name" value="Papain-like_cys_pep_sf"/>
</dbReference>
<dbReference type="SUPFAM" id="SSF54001">
    <property type="entry name" value="Cysteine proteinases"/>
    <property type="match status" value="1"/>
</dbReference>
<dbReference type="EMBL" id="JBHUMM010000015">
    <property type="protein sequence ID" value="MFD2671799.1"/>
    <property type="molecule type" value="Genomic_DNA"/>
</dbReference>
<dbReference type="Gene3D" id="3.90.1720.10">
    <property type="entry name" value="endopeptidase domain like (from Nostoc punctiforme)"/>
    <property type="match status" value="1"/>
</dbReference>
<keyword evidence="2" id="KW-1185">Reference proteome</keyword>
<gene>
    <name evidence="1" type="ORF">ACFSUC_09285</name>
</gene>
<evidence type="ECO:0008006" key="3">
    <source>
        <dbReference type="Google" id="ProtNLM"/>
    </source>
</evidence>
<evidence type="ECO:0000313" key="1">
    <source>
        <dbReference type="EMBL" id="MFD2671799.1"/>
    </source>
</evidence>
<evidence type="ECO:0000313" key="2">
    <source>
        <dbReference type="Proteomes" id="UP001597497"/>
    </source>
</evidence>
<dbReference type="Proteomes" id="UP001597497">
    <property type="component" value="Unassembled WGS sequence"/>
</dbReference>
<accession>A0ABW5RB35</accession>